<comment type="caution">
    <text evidence="1">The sequence shown here is derived from an EMBL/GenBank/DDBJ whole genome shotgun (WGS) entry which is preliminary data.</text>
</comment>
<sequence>MSGSRVKRIISLAMGLIFLFTVAMPGAGFSADNDYAKFSSSYSYIKSGEAQNAGTTTVQAKAYADNVDAIQIKLTLPSGVEFTDKPDREDIGADKFVQVAEFEPMTGMDSIFIKSDSSSITLRGKADNWTAGVDNSKVTLKVTP</sequence>
<dbReference type="RefSeq" id="WP_166510788.1">
    <property type="nucleotide sequence ID" value="NZ_VNHM01000003.1"/>
</dbReference>
<proteinExistence type="predicted"/>
<evidence type="ECO:0000313" key="1">
    <source>
        <dbReference type="EMBL" id="TYO96927.1"/>
    </source>
</evidence>
<reference evidence="1 2" key="1">
    <citation type="submission" date="2019-07" db="EMBL/GenBank/DDBJ databases">
        <title>Genomic Encyclopedia of Type Strains, Phase I: the one thousand microbial genomes (KMG-I) project.</title>
        <authorList>
            <person name="Kyrpides N."/>
        </authorList>
    </citation>
    <scope>NUCLEOTIDE SEQUENCE [LARGE SCALE GENOMIC DNA]</scope>
    <source>
        <strain evidence="1 2">DSM 6562</strain>
    </source>
</reference>
<gene>
    <name evidence="1" type="ORF">LX24_00737</name>
</gene>
<organism evidence="1 2">
    <name type="scientific">Desulfallas thermosapovorans DSM 6562</name>
    <dbReference type="NCBI Taxonomy" id="1121431"/>
    <lineage>
        <taxon>Bacteria</taxon>
        <taxon>Bacillati</taxon>
        <taxon>Bacillota</taxon>
        <taxon>Clostridia</taxon>
        <taxon>Eubacteriales</taxon>
        <taxon>Desulfallaceae</taxon>
        <taxon>Desulfallas</taxon>
    </lineage>
</organism>
<accession>A0A5S4ZXR6</accession>
<evidence type="ECO:0000313" key="2">
    <source>
        <dbReference type="Proteomes" id="UP000323166"/>
    </source>
</evidence>
<name>A0A5S4ZXR6_9FIRM</name>
<dbReference type="Proteomes" id="UP000323166">
    <property type="component" value="Unassembled WGS sequence"/>
</dbReference>
<dbReference type="EMBL" id="VNHM01000003">
    <property type="protein sequence ID" value="TYO96927.1"/>
    <property type="molecule type" value="Genomic_DNA"/>
</dbReference>
<keyword evidence="2" id="KW-1185">Reference proteome</keyword>
<protein>
    <submittedName>
        <fullName evidence="1">Uncharacterized protein</fullName>
    </submittedName>
</protein>
<dbReference type="AlphaFoldDB" id="A0A5S4ZXR6"/>